<evidence type="ECO:0000256" key="9">
    <source>
        <dbReference type="ARBA" id="ARBA00023136"/>
    </source>
</evidence>
<keyword evidence="11" id="KW-0294">Fucose metabolism</keyword>
<evidence type="ECO:0000256" key="6">
    <source>
        <dbReference type="ARBA" id="ARBA00022692"/>
    </source>
</evidence>
<evidence type="ECO:0000256" key="2">
    <source>
        <dbReference type="ARBA" id="ARBA00004881"/>
    </source>
</evidence>
<dbReference type="EMBL" id="VAHF01000013">
    <property type="protein sequence ID" value="TXG46785.1"/>
    <property type="molecule type" value="Genomic_DNA"/>
</dbReference>
<evidence type="ECO:0000313" key="15">
    <source>
        <dbReference type="Proteomes" id="UP000323000"/>
    </source>
</evidence>
<dbReference type="GO" id="GO:0006004">
    <property type="term" value="P:fucose metabolic process"/>
    <property type="evidence" value="ECO:0007669"/>
    <property type="project" value="UniProtKB-KW"/>
</dbReference>
<organism evidence="14 15">
    <name type="scientific">Acer yangbiense</name>
    <dbReference type="NCBI Taxonomy" id="1000413"/>
    <lineage>
        <taxon>Eukaryota</taxon>
        <taxon>Viridiplantae</taxon>
        <taxon>Streptophyta</taxon>
        <taxon>Embryophyta</taxon>
        <taxon>Tracheophyta</taxon>
        <taxon>Spermatophyta</taxon>
        <taxon>Magnoliopsida</taxon>
        <taxon>eudicotyledons</taxon>
        <taxon>Gunneridae</taxon>
        <taxon>Pentapetalae</taxon>
        <taxon>rosids</taxon>
        <taxon>malvids</taxon>
        <taxon>Sapindales</taxon>
        <taxon>Sapindaceae</taxon>
        <taxon>Hippocastanoideae</taxon>
        <taxon>Acereae</taxon>
        <taxon>Acer</taxon>
    </lineage>
</organism>
<dbReference type="GO" id="GO:0016020">
    <property type="term" value="C:membrane"/>
    <property type="evidence" value="ECO:0007669"/>
    <property type="project" value="UniProtKB-SubCell"/>
</dbReference>
<comment type="similarity">
    <text evidence="3">Belongs to the glycosyltransferase GT106 family.</text>
</comment>
<dbReference type="AlphaFoldDB" id="A0A5C7GQG5"/>
<sequence length="71" mass="7744">MEDSRLKVTGKLSSEGVLLLRGLDSRLSKDPPSDLQKLRCQVAFHALRFAPPILELGNKGCGTKDPILLSI</sequence>
<evidence type="ECO:0000256" key="3">
    <source>
        <dbReference type="ARBA" id="ARBA00007737"/>
    </source>
</evidence>
<keyword evidence="15" id="KW-1185">Reference proteome</keyword>
<evidence type="ECO:0000256" key="7">
    <source>
        <dbReference type="ARBA" id="ARBA00022968"/>
    </source>
</evidence>
<keyword evidence="9" id="KW-0472">Membrane</keyword>
<dbReference type="GO" id="GO:0016757">
    <property type="term" value="F:glycosyltransferase activity"/>
    <property type="evidence" value="ECO:0007669"/>
    <property type="project" value="UniProtKB-KW"/>
</dbReference>
<keyword evidence="8" id="KW-1133">Transmembrane helix</keyword>
<dbReference type="OrthoDB" id="1719705at2759"/>
<dbReference type="InterPro" id="IPR019378">
    <property type="entry name" value="GDP-Fuc_O-FucTrfase"/>
</dbReference>
<reference evidence="15" key="1">
    <citation type="journal article" date="2019" name="Gigascience">
        <title>De novo genome assembly of the endangered Acer yangbiense, a plant species with extremely small populations endemic to Yunnan Province, China.</title>
        <authorList>
            <person name="Yang J."/>
            <person name="Wariss H.M."/>
            <person name="Tao L."/>
            <person name="Zhang R."/>
            <person name="Yun Q."/>
            <person name="Hollingsworth P."/>
            <person name="Dao Z."/>
            <person name="Luo G."/>
            <person name="Guo H."/>
            <person name="Ma Y."/>
            <person name="Sun W."/>
        </authorList>
    </citation>
    <scope>NUCLEOTIDE SEQUENCE [LARGE SCALE GENOMIC DNA]</scope>
    <source>
        <strain evidence="15">cv. Malutang</strain>
    </source>
</reference>
<evidence type="ECO:0000256" key="13">
    <source>
        <dbReference type="ARBA" id="ARBA00030350"/>
    </source>
</evidence>
<dbReference type="Pfam" id="PF10250">
    <property type="entry name" value="O-FucT"/>
    <property type="match status" value="1"/>
</dbReference>
<evidence type="ECO:0000256" key="5">
    <source>
        <dbReference type="ARBA" id="ARBA00022679"/>
    </source>
</evidence>
<evidence type="ECO:0000256" key="10">
    <source>
        <dbReference type="ARBA" id="ARBA00023180"/>
    </source>
</evidence>
<keyword evidence="5" id="KW-0808">Transferase</keyword>
<proteinExistence type="inferred from homology"/>
<comment type="caution">
    <text evidence="14">The sequence shown here is derived from an EMBL/GenBank/DDBJ whole genome shotgun (WGS) entry which is preliminary data.</text>
</comment>
<dbReference type="PANTHER" id="PTHR31741:SF66">
    <property type="entry name" value="O-FUCOSYLTRANSFERASE 20"/>
    <property type="match status" value="1"/>
</dbReference>
<evidence type="ECO:0000256" key="11">
    <source>
        <dbReference type="ARBA" id="ARBA00023253"/>
    </source>
</evidence>
<evidence type="ECO:0000256" key="4">
    <source>
        <dbReference type="ARBA" id="ARBA00022676"/>
    </source>
</evidence>
<accession>A0A5C7GQG5</accession>
<comment type="subcellular location">
    <subcellularLocation>
        <location evidence="1">Membrane</location>
        <topology evidence="1">Single-pass type II membrane protein</topology>
    </subcellularLocation>
</comment>
<keyword evidence="7" id="KW-0735">Signal-anchor</keyword>
<name>A0A5C7GQG5_9ROSI</name>
<keyword evidence="12" id="KW-0119">Carbohydrate metabolism</keyword>
<dbReference type="Proteomes" id="UP000323000">
    <property type="component" value="Chromosome 13"/>
</dbReference>
<keyword evidence="10" id="KW-0325">Glycoprotein</keyword>
<evidence type="ECO:0000256" key="1">
    <source>
        <dbReference type="ARBA" id="ARBA00004606"/>
    </source>
</evidence>
<comment type="pathway">
    <text evidence="2">Glycan metabolism.</text>
</comment>
<protein>
    <recommendedName>
        <fullName evidence="13">O-fucosyltransferase family protein</fullName>
    </recommendedName>
</protein>
<evidence type="ECO:0000313" key="14">
    <source>
        <dbReference type="EMBL" id="TXG46785.1"/>
    </source>
</evidence>
<keyword evidence="4" id="KW-0328">Glycosyltransferase</keyword>
<dbReference type="GO" id="GO:0005737">
    <property type="term" value="C:cytoplasm"/>
    <property type="evidence" value="ECO:0007669"/>
    <property type="project" value="TreeGrafter"/>
</dbReference>
<dbReference type="PANTHER" id="PTHR31741">
    <property type="entry name" value="OS02G0726500 PROTEIN-RELATED"/>
    <property type="match status" value="1"/>
</dbReference>
<keyword evidence="6" id="KW-0812">Transmembrane</keyword>
<evidence type="ECO:0000256" key="8">
    <source>
        <dbReference type="ARBA" id="ARBA00022989"/>
    </source>
</evidence>
<evidence type="ECO:0000256" key="12">
    <source>
        <dbReference type="ARBA" id="ARBA00023277"/>
    </source>
</evidence>
<gene>
    <name evidence="14" type="ORF">EZV62_026079</name>
</gene>